<dbReference type="InterPro" id="IPR044492">
    <property type="entry name" value="P_typ_ATPase_HD_dom"/>
</dbReference>
<dbReference type="Pfam" id="PF00403">
    <property type="entry name" value="HMA"/>
    <property type="match status" value="2"/>
</dbReference>
<dbReference type="InterPro" id="IPR027256">
    <property type="entry name" value="P-typ_ATPase_IB"/>
</dbReference>
<keyword evidence="4 11" id="KW-0812">Transmembrane</keyword>
<keyword evidence="9 11" id="KW-1133">Transmembrane helix</keyword>
<evidence type="ECO:0000256" key="10">
    <source>
        <dbReference type="ARBA" id="ARBA00023136"/>
    </source>
</evidence>
<keyword evidence="3 11" id="KW-1003">Cell membrane</keyword>
<dbReference type="InterPro" id="IPR006121">
    <property type="entry name" value="HMA_dom"/>
</dbReference>
<feature type="transmembrane region" description="Helical" evidence="11">
    <location>
        <begin position="243"/>
        <end position="265"/>
    </location>
</feature>
<dbReference type="AlphaFoldDB" id="A0A1I6DDK4"/>
<dbReference type="NCBIfam" id="TIGR01525">
    <property type="entry name" value="ATPase-IB_hvy"/>
    <property type="match status" value="1"/>
</dbReference>
<comment type="similarity">
    <text evidence="2 11">Belongs to the cation transport ATPase (P-type) (TC 3.A.3) family. Type IB subfamily.</text>
</comment>
<feature type="transmembrane region" description="Helical" evidence="11">
    <location>
        <begin position="452"/>
        <end position="475"/>
    </location>
</feature>
<dbReference type="SUPFAM" id="SSF81653">
    <property type="entry name" value="Calcium ATPase, transduction domain A"/>
    <property type="match status" value="1"/>
</dbReference>
<feature type="transmembrane region" description="Helical" evidence="11">
    <location>
        <begin position="271"/>
        <end position="290"/>
    </location>
</feature>
<dbReference type="OrthoDB" id="9807843at2"/>
<dbReference type="SUPFAM" id="SSF81665">
    <property type="entry name" value="Calcium ATPase, transmembrane domain M"/>
    <property type="match status" value="1"/>
</dbReference>
<gene>
    <name evidence="14" type="ORF">SAMN04515673_10335</name>
</gene>
<dbReference type="PROSITE" id="PS50846">
    <property type="entry name" value="HMA_2"/>
    <property type="match status" value="2"/>
</dbReference>
<evidence type="ECO:0000313" key="14">
    <source>
        <dbReference type="EMBL" id="SFR03560.1"/>
    </source>
</evidence>
<keyword evidence="10 11" id="KW-0472">Membrane</keyword>
<evidence type="ECO:0000256" key="8">
    <source>
        <dbReference type="ARBA" id="ARBA00022967"/>
    </source>
</evidence>
<dbReference type="SUPFAM" id="SSF56784">
    <property type="entry name" value="HAD-like"/>
    <property type="match status" value="1"/>
</dbReference>
<evidence type="ECO:0000256" key="4">
    <source>
        <dbReference type="ARBA" id="ARBA00022692"/>
    </source>
</evidence>
<sequence>MNNRQTQAPGSHSLVLEGLSCGACAARARGALDKVPGVSEVSVNFADGKARFQAAPDALPAAARALAEAGYPVRKMQIRFAVPDMSCASCAGRIEAALDGAPGVLGVHSNLARREVTVTAQDGVAAPDDLRQRLAQAGYPPAETPTGTQQNGETGKTEAQREVHQAARRAAIAAILTLPVFLIEMGGHLYAPWHHLINRTIGQQTSWLLQGALALAVILGPGRPLFARGIRALWRRAPDMNSLVALGAGAAFGYSAVATALPELLPASARAVYFEAAAVIVTLILIGRYLEARARGRTGDALRGLLDLRPQTARVLEGARVVERPLGEVVEGDLLDLRPGARVPVDGVVTEGASQIDESMISGEPLPVAKAPGDAVIGGTMNGTGHLRFRATHVGAATVLSRIVRLVDEAQGARLPVQALVDRVTLWFVPAVLLAAVLTVGAWLLFGPEPRLTHALIAGVSVLIIACPCAMGLATPTSIMVGTGRAAELGVLFRQGDALQRLSGVHAVAFDKTGTLTEGRPTVTDVVTLEGRGRAALLASVAALEAQSEHPLAMAFAAASEGAALPEVAEFASETGQGIRGVVGGADLRVGSRAYLEAAGIAVSAAEAETAETLAAQGKTTVFAAMDGALAGIIAVADPIKASSAAAMAALKARGLRTLLLSGDQRATAEAVGTALGVSEVHAGMRPEDKLALLQELRSQGGVAFVGDGINDAPALAGADVGIALGTGTDIAMEAADVVLMSGDPLGVANAWEVSRQSMANIRQNLFWAFGYNVALIPVAAGLFYPLTGAMLSPMLAAGAMALSSVFVLTNALRLRRIRAVEGME</sequence>
<dbReference type="Gene3D" id="2.70.150.10">
    <property type="entry name" value="Calcium-transporting ATPase, cytoplasmic transduction domain A"/>
    <property type="match status" value="1"/>
</dbReference>
<dbReference type="InterPro" id="IPR023298">
    <property type="entry name" value="ATPase_P-typ_TM_dom_sf"/>
</dbReference>
<dbReference type="GO" id="GO:0005507">
    <property type="term" value="F:copper ion binding"/>
    <property type="evidence" value="ECO:0007669"/>
    <property type="project" value="TreeGrafter"/>
</dbReference>
<dbReference type="InterPro" id="IPR023299">
    <property type="entry name" value="ATPase_P-typ_cyto_dom_N"/>
</dbReference>
<evidence type="ECO:0000256" key="1">
    <source>
        <dbReference type="ARBA" id="ARBA00004651"/>
    </source>
</evidence>
<dbReference type="InterPro" id="IPR036412">
    <property type="entry name" value="HAD-like_sf"/>
</dbReference>
<dbReference type="Gene3D" id="3.40.1110.10">
    <property type="entry name" value="Calcium-transporting ATPase, cytoplasmic domain N"/>
    <property type="match status" value="1"/>
</dbReference>
<evidence type="ECO:0000256" key="11">
    <source>
        <dbReference type="RuleBase" id="RU362081"/>
    </source>
</evidence>
<dbReference type="NCBIfam" id="TIGR01494">
    <property type="entry name" value="ATPase_P-type"/>
    <property type="match status" value="1"/>
</dbReference>
<evidence type="ECO:0000256" key="2">
    <source>
        <dbReference type="ARBA" id="ARBA00006024"/>
    </source>
</evidence>
<feature type="transmembrane region" description="Helical" evidence="11">
    <location>
        <begin position="170"/>
        <end position="193"/>
    </location>
</feature>
<feature type="domain" description="HMA" evidence="13">
    <location>
        <begin position="10"/>
        <end position="74"/>
    </location>
</feature>
<dbReference type="CDD" id="cd00371">
    <property type="entry name" value="HMA"/>
    <property type="match status" value="1"/>
</dbReference>
<proteinExistence type="inferred from homology"/>
<keyword evidence="7 11" id="KW-0067">ATP-binding</keyword>
<dbReference type="SFLD" id="SFLDG00002">
    <property type="entry name" value="C1.7:_P-type_atpase_like"/>
    <property type="match status" value="1"/>
</dbReference>
<dbReference type="FunFam" id="2.70.150.10:FF:000020">
    <property type="entry name" value="Copper-exporting P-type ATPase A"/>
    <property type="match status" value="1"/>
</dbReference>
<dbReference type="Gene3D" id="3.40.50.1000">
    <property type="entry name" value="HAD superfamily/HAD-like"/>
    <property type="match status" value="1"/>
</dbReference>
<dbReference type="STRING" id="871652.SAMN04515673_10335"/>
<dbReference type="InterPro" id="IPR008250">
    <property type="entry name" value="ATPase_P-typ_transduc_dom_A_sf"/>
</dbReference>
<dbReference type="InterPro" id="IPR001757">
    <property type="entry name" value="P_typ_ATPase"/>
</dbReference>
<feature type="transmembrane region" description="Helical" evidence="11">
    <location>
        <begin position="424"/>
        <end position="446"/>
    </location>
</feature>
<organism evidence="14 15">
    <name type="scientific">Poseidonocella sedimentorum</name>
    <dbReference type="NCBI Taxonomy" id="871652"/>
    <lineage>
        <taxon>Bacteria</taxon>
        <taxon>Pseudomonadati</taxon>
        <taxon>Pseudomonadota</taxon>
        <taxon>Alphaproteobacteria</taxon>
        <taxon>Rhodobacterales</taxon>
        <taxon>Roseobacteraceae</taxon>
        <taxon>Poseidonocella</taxon>
    </lineage>
</organism>
<dbReference type="GO" id="GO:0043682">
    <property type="term" value="F:P-type divalent copper transporter activity"/>
    <property type="evidence" value="ECO:0007669"/>
    <property type="project" value="TreeGrafter"/>
</dbReference>
<dbReference type="SFLD" id="SFLDS00003">
    <property type="entry name" value="Haloacid_Dehalogenase"/>
    <property type="match status" value="1"/>
</dbReference>
<feature type="domain" description="HMA" evidence="13">
    <location>
        <begin position="76"/>
        <end position="142"/>
    </location>
</feature>
<dbReference type="GO" id="GO:0016887">
    <property type="term" value="F:ATP hydrolysis activity"/>
    <property type="evidence" value="ECO:0007669"/>
    <property type="project" value="InterPro"/>
</dbReference>
<protein>
    <submittedName>
        <fullName evidence="14">Cu+-exporting ATPase</fullName>
    </submittedName>
</protein>
<dbReference type="InterPro" id="IPR023214">
    <property type="entry name" value="HAD_sf"/>
</dbReference>
<dbReference type="InterPro" id="IPR036163">
    <property type="entry name" value="HMA_dom_sf"/>
</dbReference>
<comment type="subcellular location">
    <subcellularLocation>
        <location evidence="1">Cell membrane</location>
        <topology evidence="1">Multi-pass membrane protein</topology>
    </subcellularLocation>
</comment>
<dbReference type="InterPro" id="IPR059000">
    <property type="entry name" value="ATPase_P-type_domA"/>
</dbReference>
<dbReference type="CDD" id="cd02094">
    <property type="entry name" value="P-type_ATPase_Cu-like"/>
    <property type="match status" value="1"/>
</dbReference>
<feature type="compositionally biased region" description="Polar residues" evidence="12">
    <location>
        <begin position="145"/>
        <end position="154"/>
    </location>
</feature>
<dbReference type="GO" id="GO:0055070">
    <property type="term" value="P:copper ion homeostasis"/>
    <property type="evidence" value="ECO:0007669"/>
    <property type="project" value="TreeGrafter"/>
</dbReference>
<dbReference type="PANTHER" id="PTHR43520">
    <property type="entry name" value="ATP7, ISOFORM B"/>
    <property type="match status" value="1"/>
</dbReference>
<evidence type="ECO:0000256" key="9">
    <source>
        <dbReference type="ARBA" id="ARBA00022989"/>
    </source>
</evidence>
<dbReference type="RefSeq" id="WP_092077659.1">
    <property type="nucleotide sequence ID" value="NZ_FOYI01000003.1"/>
</dbReference>
<dbReference type="Proteomes" id="UP000199302">
    <property type="component" value="Unassembled WGS sequence"/>
</dbReference>
<keyword evidence="6 11" id="KW-0547">Nucleotide-binding</keyword>
<accession>A0A1I6DDK4</accession>
<dbReference type="NCBIfam" id="TIGR01511">
    <property type="entry name" value="ATPase-IB1_Cu"/>
    <property type="match status" value="1"/>
</dbReference>
<evidence type="ECO:0000256" key="3">
    <source>
        <dbReference type="ARBA" id="ARBA00022475"/>
    </source>
</evidence>
<dbReference type="InterPro" id="IPR018303">
    <property type="entry name" value="ATPase_P-typ_P_site"/>
</dbReference>
<evidence type="ECO:0000256" key="6">
    <source>
        <dbReference type="ARBA" id="ARBA00022741"/>
    </source>
</evidence>
<reference evidence="14 15" key="1">
    <citation type="submission" date="2016-10" db="EMBL/GenBank/DDBJ databases">
        <authorList>
            <person name="de Groot N.N."/>
        </authorList>
    </citation>
    <scope>NUCLEOTIDE SEQUENCE [LARGE SCALE GENOMIC DNA]</scope>
    <source>
        <strain evidence="15">KMM 9023,NRIC 0796,JCM 17311,KCTC 23692</strain>
    </source>
</reference>
<feature type="transmembrane region" description="Helical" evidence="11">
    <location>
        <begin position="205"/>
        <end position="222"/>
    </location>
</feature>
<evidence type="ECO:0000256" key="7">
    <source>
        <dbReference type="ARBA" id="ARBA00022840"/>
    </source>
</evidence>
<evidence type="ECO:0000256" key="12">
    <source>
        <dbReference type="SAM" id="MobiDB-lite"/>
    </source>
</evidence>
<keyword evidence="15" id="KW-1185">Reference proteome</keyword>
<dbReference type="Gene3D" id="3.30.70.100">
    <property type="match status" value="2"/>
</dbReference>
<dbReference type="GO" id="GO:0060003">
    <property type="term" value="P:copper ion export"/>
    <property type="evidence" value="ECO:0007669"/>
    <property type="project" value="UniProtKB-ARBA"/>
</dbReference>
<dbReference type="PRINTS" id="PR00119">
    <property type="entry name" value="CATATPASE"/>
</dbReference>
<dbReference type="PROSITE" id="PS01229">
    <property type="entry name" value="COF_2"/>
    <property type="match status" value="1"/>
</dbReference>
<dbReference type="PROSITE" id="PS00154">
    <property type="entry name" value="ATPASE_E1_E2"/>
    <property type="match status" value="1"/>
</dbReference>
<feature type="transmembrane region" description="Helical" evidence="11">
    <location>
        <begin position="791"/>
        <end position="809"/>
    </location>
</feature>
<evidence type="ECO:0000313" key="15">
    <source>
        <dbReference type="Proteomes" id="UP000199302"/>
    </source>
</evidence>
<dbReference type="Pfam" id="PF00702">
    <property type="entry name" value="Hydrolase"/>
    <property type="match status" value="1"/>
</dbReference>
<dbReference type="GO" id="GO:0005524">
    <property type="term" value="F:ATP binding"/>
    <property type="evidence" value="ECO:0007669"/>
    <property type="project" value="UniProtKB-UniRule"/>
</dbReference>
<keyword evidence="5 11" id="KW-0479">Metal-binding</keyword>
<dbReference type="EMBL" id="FOYI01000003">
    <property type="protein sequence ID" value="SFR03560.1"/>
    <property type="molecule type" value="Genomic_DNA"/>
</dbReference>
<dbReference type="SUPFAM" id="SSF55008">
    <property type="entry name" value="HMA, heavy metal-associated domain"/>
    <property type="match status" value="2"/>
</dbReference>
<dbReference type="Pfam" id="PF00122">
    <property type="entry name" value="E1-E2_ATPase"/>
    <property type="match status" value="1"/>
</dbReference>
<evidence type="ECO:0000256" key="5">
    <source>
        <dbReference type="ARBA" id="ARBA00022723"/>
    </source>
</evidence>
<feature type="transmembrane region" description="Helical" evidence="11">
    <location>
        <begin position="766"/>
        <end position="785"/>
    </location>
</feature>
<dbReference type="GO" id="GO:0005886">
    <property type="term" value="C:plasma membrane"/>
    <property type="evidence" value="ECO:0007669"/>
    <property type="project" value="UniProtKB-SubCell"/>
</dbReference>
<keyword evidence="8" id="KW-1278">Translocase</keyword>
<feature type="region of interest" description="Disordered" evidence="12">
    <location>
        <begin position="138"/>
        <end position="161"/>
    </location>
</feature>
<dbReference type="SFLD" id="SFLDF00027">
    <property type="entry name" value="p-type_atpase"/>
    <property type="match status" value="1"/>
</dbReference>
<dbReference type="PRINTS" id="PR00943">
    <property type="entry name" value="CUATPASE"/>
</dbReference>
<dbReference type="PANTHER" id="PTHR43520:SF8">
    <property type="entry name" value="P-TYPE CU(+) TRANSPORTER"/>
    <property type="match status" value="1"/>
</dbReference>
<name>A0A1I6DDK4_9RHOB</name>
<evidence type="ECO:0000259" key="13">
    <source>
        <dbReference type="PROSITE" id="PS50846"/>
    </source>
</evidence>